<dbReference type="PANTHER" id="PTHR12526">
    <property type="entry name" value="GLYCOSYLTRANSFERASE"/>
    <property type="match status" value="1"/>
</dbReference>
<accession>A0A2N0DCH1</accession>
<gene>
    <name evidence="5" type="ORF">CWR43_09235</name>
</gene>
<dbReference type="InterPro" id="IPR001296">
    <property type="entry name" value="Glyco_trans_1"/>
</dbReference>
<dbReference type="Proteomes" id="UP000232164">
    <property type="component" value="Unassembled WGS sequence"/>
</dbReference>
<comment type="caution">
    <text evidence="5">The sequence shown here is derived from an EMBL/GenBank/DDBJ whole genome shotgun (WGS) entry which is preliminary data.</text>
</comment>
<dbReference type="Gene3D" id="3.40.50.2000">
    <property type="entry name" value="Glycogen Phosphorylase B"/>
    <property type="match status" value="2"/>
</dbReference>
<dbReference type="GO" id="GO:0016757">
    <property type="term" value="F:glycosyltransferase activity"/>
    <property type="evidence" value="ECO:0007669"/>
    <property type="project" value="UniProtKB-KW"/>
</dbReference>
<evidence type="ECO:0000313" key="6">
    <source>
        <dbReference type="Proteomes" id="UP000232164"/>
    </source>
</evidence>
<dbReference type="STRING" id="1041146.GCA_000427985_06533"/>
<organism evidence="5 6">
    <name type="scientific">Rhizobium sullae</name>
    <name type="common">Rhizobium hedysari</name>
    <dbReference type="NCBI Taxonomy" id="50338"/>
    <lineage>
        <taxon>Bacteria</taxon>
        <taxon>Pseudomonadati</taxon>
        <taxon>Pseudomonadota</taxon>
        <taxon>Alphaproteobacteria</taxon>
        <taxon>Hyphomicrobiales</taxon>
        <taxon>Rhizobiaceae</taxon>
        <taxon>Rhizobium/Agrobacterium group</taxon>
        <taxon>Rhizobium</taxon>
    </lineage>
</organism>
<dbReference type="SUPFAM" id="SSF53756">
    <property type="entry name" value="UDP-Glycosyltransferase/glycogen phosphorylase"/>
    <property type="match status" value="1"/>
</dbReference>
<reference evidence="5 6" key="1">
    <citation type="submission" date="2017-11" db="EMBL/GenBank/DDBJ databases">
        <authorList>
            <person name="Han C.G."/>
        </authorList>
    </citation>
    <scope>NUCLEOTIDE SEQUENCE [LARGE SCALE GENOMIC DNA]</scope>
    <source>
        <strain evidence="5 6">HCNT1</strain>
    </source>
</reference>
<reference evidence="5 6" key="2">
    <citation type="submission" date="2017-12" db="EMBL/GenBank/DDBJ databases">
        <title>Genome sequence of Rhizobium sullae HCNT1 isolated from Sulla coronaria nodules and featuring peculiar denitrification phenotypes.</title>
        <authorList>
            <person name="De Diego-Diaz B."/>
            <person name="Treu L."/>
            <person name="Campanaro S."/>
            <person name="Da Silva Duarte V."/>
            <person name="Basaglia M."/>
            <person name="Favaro L."/>
            <person name="Casella S."/>
            <person name="Squartini A."/>
        </authorList>
    </citation>
    <scope>NUCLEOTIDE SEQUENCE [LARGE SCALE GENOMIC DNA]</scope>
    <source>
        <strain evidence="5 6">HCNT1</strain>
    </source>
</reference>
<proteinExistence type="predicted"/>
<evidence type="ECO:0000259" key="4">
    <source>
        <dbReference type="Pfam" id="PF13439"/>
    </source>
</evidence>
<protein>
    <submittedName>
        <fullName evidence="5">Glycosyl transferase family 1</fullName>
    </submittedName>
</protein>
<dbReference type="Pfam" id="PF13439">
    <property type="entry name" value="Glyco_transf_4"/>
    <property type="match status" value="1"/>
</dbReference>
<dbReference type="RefSeq" id="WP_100770881.1">
    <property type="nucleotide sequence ID" value="NZ_PIQN01000006.1"/>
</dbReference>
<dbReference type="EMBL" id="PIQN01000006">
    <property type="protein sequence ID" value="PKA43801.1"/>
    <property type="molecule type" value="Genomic_DNA"/>
</dbReference>
<keyword evidence="2 5" id="KW-0808">Transferase</keyword>
<feature type="domain" description="Glycosyltransferase subfamily 4-like N-terminal" evidence="4">
    <location>
        <begin position="17"/>
        <end position="169"/>
    </location>
</feature>
<keyword evidence="1" id="KW-0328">Glycosyltransferase</keyword>
<evidence type="ECO:0000259" key="3">
    <source>
        <dbReference type="Pfam" id="PF00534"/>
    </source>
</evidence>
<dbReference type="AlphaFoldDB" id="A0A2N0DCH1"/>
<dbReference type="Pfam" id="PF00534">
    <property type="entry name" value="Glycos_transf_1"/>
    <property type="match status" value="1"/>
</dbReference>
<dbReference type="PANTHER" id="PTHR12526:SF510">
    <property type="entry name" value="D-INOSITOL 3-PHOSPHATE GLYCOSYLTRANSFERASE"/>
    <property type="match status" value="1"/>
</dbReference>
<sequence length="373" mass="41770">MKILFAGGNGYYPEFSGGVQSSTHHLVKQLRNQGHEAAVLASLFGDGIFGFKARAKMKILRQRAVVDRFPGYPVVRAWFPWEAATFAVERIKPDVAVVQCQKSVPIGKALQAQNVPLVVYLRNVEFHELAGDLRELHSALYIANSQFTARAYNEKFGIKSTVIPPTIDAGLYATPTTKAYVTLVNPYNEKGFELAVRIAEQCPEIPFLFVESWKLADDHRAQIEQTIKPFTNIRLESRTSDMKTVYGRTKILLMPSKWEEAWGRVASEAHCSGIPVIGSRRGGLPEAIGEGGVVLDYDAPTEEWVGAVRRLWNDTDEYERLSSAARRFSRRPELDPQRQFSTFLDVVNRAAAVGQTSYRFRVGSAGRPGWDFV</sequence>
<name>A0A2N0DCH1_RHISU</name>
<evidence type="ECO:0000256" key="1">
    <source>
        <dbReference type="ARBA" id="ARBA00022676"/>
    </source>
</evidence>
<evidence type="ECO:0000256" key="2">
    <source>
        <dbReference type="ARBA" id="ARBA00022679"/>
    </source>
</evidence>
<evidence type="ECO:0000313" key="5">
    <source>
        <dbReference type="EMBL" id="PKA43801.1"/>
    </source>
</evidence>
<feature type="domain" description="Glycosyl transferase family 1" evidence="3">
    <location>
        <begin position="190"/>
        <end position="327"/>
    </location>
</feature>
<dbReference type="InterPro" id="IPR028098">
    <property type="entry name" value="Glyco_trans_4-like_N"/>
</dbReference>